<dbReference type="RefSeq" id="WP_172111526.1">
    <property type="nucleotide sequence ID" value="NZ_JABFDM010000007.1"/>
</dbReference>
<protein>
    <recommendedName>
        <fullName evidence="1">DUF6537 domain-containing protein</fullName>
    </recommendedName>
</protein>
<keyword evidence="3" id="KW-1185">Reference proteome</keyword>
<name>A0ABX2CDZ7_9BRAD</name>
<dbReference type="Pfam" id="PF20169">
    <property type="entry name" value="DUF6537"/>
    <property type="match status" value="1"/>
</dbReference>
<dbReference type="InterPro" id="IPR046667">
    <property type="entry name" value="DUF6537"/>
</dbReference>
<evidence type="ECO:0000313" key="3">
    <source>
        <dbReference type="Proteomes" id="UP000886476"/>
    </source>
</evidence>
<evidence type="ECO:0000313" key="2">
    <source>
        <dbReference type="EMBL" id="NPU66453.1"/>
    </source>
</evidence>
<reference evidence="2" key="1">
    <citation type="submission" date="2020-05" db="EMBL/GenBank/DDBJ databases">
        <title>Nod-independent and nitrogen-fixing Bradyrhizobium aeschynomene sp. nov. isolated from nodules of Aeschynomene indica.</title>
        <authorList>
            <person name="Zhang Z."/>
        </authorList>
    </citation>
    <scope>NUCLEOTIDE SEQUENCE</scope>
    <source>
        <strain evidence="2">83012</strain>
    </source>
</reference>
<dbReference type="Proteomes" id="UP000886476">
    <property type="component" value="Unassembled WGS sequence"/>
</dbReference>
<comment type="caution">
    <text evidence="2">The sequence shown here is derived from an EMBL/GenBank/DDBJ whole genome shotgun (WGS) entry which is preliminary data.</text>
</comment>
<organism evidence="2 3">
    <name type="scientific">Bradyrhizobium aeschynomenes</name>
    <dbReference type="NCBI Taxonomy" id="2734909"/>
    <lineage>
        <taxon>Bacteria</taxon>
        <taxon>Pseudomonadati</taxon>
        <taxon>Pseudomonadota</taxon>
        <taxon>Alphaproteobacteria</taxon>
        <taxon>Hyphomicrobiales</taxon>
        <taxon>Nitrobacteraceae</taxon>
        <taxon>Bradyrhizobium</taxon>
    </lineage>
</organism>
<accession>A0ABX2CDZ7</accession>
<evidence type="ECO:0000259" key="1">
    <source>
        <dbReference type="Pfam" id="PF20169"/>
    </source>
</evidence>
<gene>
    <name evidence="2" type="ORF">HL667_15730</name>
</gene>
<feature type="domain" description="DUF6537" evidence="1">
    <location>
        <begin position="37"/>
        <end position="236"/>
    </location>
</feature>
<sequence>MESVRSSLRYLFADFIGDHDGEPPFLPDGLPEAAALAVSDGIHLLMEYQGASYAQLYVDRIKRFVRRSNLDVGTLCEIAQLLAARMAYEDPIRIAQLRLMSLERGRRPGGRDTDDVRRFRLDELLGALPQAIADSMLTGFEQIGWLGRRRIKVRFSVRSRLAVRRLKLIAGLRRWRLQSVRYGEERAWVERWLHMIARALDKQPAAAPAVIATATMIQGQGDAYRQGLADWHAIIDGLAKPTFDGVLPIQDLAAAIAEARAVALAEPGQGALKRTIAQIRARALTLEPKSNAAE</sequence>
<dbReference type="EMBL" id="JABFDN010000004">
    <property type="protein sequence ID" value="NPU66453.1"/>
    <property type="molecule type" value="Genomic_DNA"/>
</dbReference>
<proteinExistence type="predicted"/>